<keyword evidence="3" id="KW-1185">Reference proteome</keyword>
<name>A0A562SE99_9BACT</name>
<evidence type="ECO:0000256" key="1">
    <source>
        <dbReference type="SAM" id="MobiDB-lite"/>
    </source>
</evidence>
<accession>A0A562SE99</accession>
<gene>
    <name evidence="2" type="ORF">IQ13_3817</name>
</gene>
<dbReference type="Proteomes" id="UP000316167">
    <property type="component" value="Unassembled WGS sequence"/>
</dbReference>
<sequence length="239" mass="26829">MPQLTKLELWQNLETYQFNDLVPPNAWNRLTELFGGENASTKAFADKISRKHQWSSRFALFAIHEYKKFVYLGIISNFQVTPSKVIDVVWHEHLLFTKPYRDFCETVIQYKFDHHPELIPIDEQTELFAEQYVKTLLLYRSEFGKDAPVEIWNLPKFNETQLKRAKQVYTDGTSDSSGWSYDHTPLASHFDDNNFSDFEGGDFGGAGAGGDYGDSSDSSDGGSDGSSCSSGCGGGCGGD</sequence>
<comment type="caution">
    <text evidence="2">The sequence shown here is derived from an EMBL/GenBank/DDBJ whole genome shotgun (WGS) entry which is preliminary data.</text>
</comment>
<proteinExistence type="predicted"/>
<evidence type="ECO:0000313" key="2">
    <source>
        <dbReference type="EMBL" id="TWI79413.1"/>
    </source>
</evidence>
<dbReference type="RefSeq" id="WP_144888178.1">
    <property type="nucleotide sequence ID" value="NZ_VLLE01000006.1"/>
</dbReference>
<evidence type="ECO:0000313" key="3">
    <source>
        <dbReference type="Proteomes" id="UP000316167"/>
    </source>
</evidence>
<dbReference type="OrthoDB" id="196672at2"/>
<protein>
    <submittedName>
        <fullName evidence="2">Uncharacterized protein</fullName>
    </submittedName>
</protein>
<feature type="compositionally biased region" description="Low complexity" evidence="1">
    <location>
        <begin position="213"/>
        <end position="230"/>
    </location>
</feature>
<feature type="region of interest" description="Disordered" evidence="1">
    <location>
        <begin position="206"/>
        <end position="239"/>
    </location>
</feature>
<dbReference type="AlphaFoldDB" id="A0A562SE99"/>
<reference evidence="2 3" key="1">
    <citation type="journal article" date="2015" name="Stand. Genomic Sci.">
        <title>Genomic Encyclopedia of Bacterial and Archaeal Type Strains, Phase III: the genomes of soil and plant-associated and newly described type strains.</title>
        <authorList>
            <person name="Whitman W.B."/>
            <person name="Woyke T."/>
            <person name="Klenk H.P."/>
            <person name="Zhou Y."/>
            <person name="Lilburn T.G."/>
            <person name="Beck B.J."/>
            <person name="De Vos P."/>
            <person name="Vandamme P."/>
            <person name="Eisen J.A."/>
            <person name="Garrity G."/>
            <person name="Hugenholtz P."/>
            <person name="Kyrpides N.C."/>
        </authorList>
    </citation>
    <scope>NUCLEOTIDE SEQUENCE [LARGE SCALE GENOMIC DNA]</scope>
    <source>
        <strain evidence="2 3">CGMCC 1.7271</strain>
    </source>
</reference>
<dbReference type="EMBL" id="VLLE01000006">
    <property type="protein sequence ID" value="TWI79413.1"/>
    <property type="molecule type" value="Genomic_DNA"/>
</dbReference>
<organism evidence="2 3">
    <name type="scientific">Lacibacter cauensis</name>
    <dbReference type="NCBI Taxonomy" id="510947"/>
    <lineage>
        <taxon>Bacteria</taxon>
        <taxon>Pseudomonadati</taxon>
        <taxon>Bacteroidota</taxon>
        <taxon>Chitinophagia</taxon>
        <taxon>Chitinophagales</taxon>
        <taxon>Chitinophagaceae</taxon>
        <taxon>Lacibacter</taxon>
    </lineage>
</organism>